<protein>
    <submittedName>
        <fullName evidence="1">Uncharacterized protein</fullName>
    </submittedName>
</protein>
<dbReference type="AlphaFoldDB" id="A0A0B6YS65"/>
<organism evidence="1">
    <name type="scientific">Arion vulgaris</name>
    <dbReference type="NCBI Taxonomy" id="1028688"/>
    <lineage>
        <taxon>Eukaryota</taxon>
        <taxon>Metazoa</taxon>
        <taxon>Spiralia</taxon>
        <taxon>Lophotrochozoa</taxon>
        <taxon>Mollusca</taxon>
        <taxon>Gastropoda</taxon>
        <taxon>Heterobranchia</taxon>
        <taxon>Euthyneura</taxon>
        <taxon>Panpulmonata</taxon>
        <taxon>Eupulmonata</taxon>
        <taxon>Stylommatophora</taxon>
        <taxon>Helicina</taxon>
        <taxon>Arionoidea</taxon>
        <taxon>Arionidae</taxon>
        <taxon>Arion</taxon>
    </lineage>
</organism>
<proteinExistence type="predicted"/>
<reference evidence="1" key="1">
    <citation type="submission" date="2014-12" db="EMBL/GenBank/DDBJ databases">
        <title>Insight into the proteome of Arion vulgaris.</title>
        <authorList>
            <person name="Aradska J."/>
            <person name="Bulat T."/>
            <person name="Smidak R."/>
            <person name="Sarate P."/>
            <person name="Gangsoo J."/>
            <person name="Sialana F."/>
            <person name="Bilban M."/>
            <person name="Lubec G."/>
        </authorList>
    </citation>
    <scope>NUCLEOTIDE SEQUENCE</scope>
    <source>
        <tissue evidence="1">Skin</tissue>
    </source>
</reference>
<feature type="non-terminal residue" evidence="1">
    <location>
        <position position="1"/>
    </location>
</feature>
<name>A0A0B6YS65_9EUPU</name>
<evidence type="ECO:0000313" key="1">
    <source>
        <dbReference type="EMBL" id="CEK58621.1"/>
    </source>
</evidence>
<gene>
    <name evidence="1" type="primary">ORF33689</name>
</gene>
<sequence length="55" mass="6002">LKTVTQAVKTAFLKACQQIRLSFISPSKSAKCSAFTMEADSDKLLALTQKGVRLQ</sequence>
<accession>A0A0B6YS65</accession>
<dbReference type="EMBL" id="HACG01011756">
    <property type="protein sequence ID" value="CEK58621.1"/>
    <property type="molecule type" value="Transcribed_RNA"/>
</dbReference>